<organism evidence="2 3">
    <name type="scientific">Rickenella mellea</name>
    <dbReference type="NCBI Taxonomy" id="50990"/>
    <lineage>
        <taxon>Eukaryota</taxon>
        <taxon>Fungi</taxon>
        <taxon>Dikarya</taxon>
        <taxon>Basidiomycota</taxon>
        <taxon>Agaricomycotina</taxon>
        <taxon>Agaricomycetes</taxon>
        <taxon>Hymenochaetales</taxon>
        <taxon>Rickenellaceae</taxon>
        <taxon>Rickenella</taxon>
    </lineage>
</organism>
<dbReference type="Proteomes" id="UP000294933">
    <property type="component" value="Unassembled WGS sequence"/>
</dbReference>
<dbReference type="VEuPathDB" id="FungiDB:BD410DRAFT_886026"/>
<feature type="region of interest" description="Disordered" evidence="1">
    <location>
        <begin position="1"/>
        <end position="62"/>
    </location>
</feature>
<evidence type="ECO:0000256" key="1">
    <source>
        <dbReference type="SAM" id="MobiDB-lite"/>
    </source>
</evidence>
<name>A0A4Y7PP12_9AGAM</name>
<gene>
    <name evidence="2" type="ORF">BD410DRAFT_886026</name>
</gene>
<reference evidence="2 3" key="1">
    <citation type="submission" date="2018-06" db="EMBL/GenBank/DDBJ databases">
        <title>A transcriptomic atlas of mushroom development highlights an independent origin of complex multicellularity.</title>
        <authorList>
            <consortium name="DOE Joint Genome Institute"/>
            <person name="Krizsan K."/>
            <person name="Almasi E."/>
            <person name="Merenyi Z."/>
            <person name="Sahu N."/>
            <person name="Viragh M."/>
            <person name="Koszo T."/>
            <person name="Mondo S."/>
            <person name="Kiss B."/>
            <person name="Balint B."/>
            <person name="Kues U."/>
            <person name="Barry K."/>
            <person name="Hegedus J.C."/>
            <person name="Henrissat B."/>
            <person name="Johnson J."/>
            <person name="Lipzen A."/>
            <person name="Ohm R."/>
            <person name="Nagy I."/>
            <person name="Pangilinan J."/>
            <person name="Yan J."/>
            <person name="Xiong Y."/>
            <person name="Grigoriev I.V."/>
            <person name="Hibbett D.S."/>
            <person name="Nagy L.G."/>
        </authorList>
    </citation>
    <scope>NUCLEOTIDE SEQUENCE [LARGE SCALE GENOMIC DNA]</scope>
    <source>
        <strain evidence="2 3">SZMC22713</strain>
    </source>
</reference>
<feature type="region of interest" description="Disordered" evidence="1">
    <location>
        <begin position="162"/>
        <end position="188"/>
    </location>
</feature>
<dbReference type="AlphaFoldDB" id="A0A4Y7PP12"/>
<dbReference type="EMBL" id="ML170227">
    <property type="protein sequence ID" value="TDL17167.1"/>
    <property type="molecule type" value="Genomic_DNA"/>
</dbReference>
<proteinExistence type="predicted"/>
<evidence type="ECO:0000313" key="3">
    <source>
        <dbReference type="Proteomes" id="UP000294933"/>
    </source>
</evidence>
<sequence length="200" mass="21909">MNPYTIVRQPINHTSSRTSTSTTSKPHTLEQSTSNSANERNHTSSGDSAHPKPLFDVFEPPDAAVPDEEPIVLGLGDAVGVVWLGVVPGAVAQARTQVGDYVEEERGDGSTGWERKERERTYCRHIPPAGAASRRRWRLPSRWTGARRSGKPQTCRCIGASRRSSRRRTLKDTQIDTAAVDDPPDPADSMPVCGVLHENC</sequence>
<protein>
    <submittedName>
        <fullName evidence="2">Uncharacterized protein</fullName>
    </submittedName>
</protein>
<keyword evidence="3" id="KW-1185">Reference proteome</keyword>
<feature type="compositionally biased region" description="Low complexity" evidence="1">
    <location>
        <begin position="14"/>
        <end position="24"/>
    </location>
</feature>
<accession>A0A4Y7PP12</accession>
<feature type="compositionally biased region" description="Polar residues" evidence="1">
    <location>
        <begin position="25"/>
        <end position="47"/>
    </location>
</feature>
<evidence type="ECO:0000313" key="2">
    <source>
        <dbReference type="EMBL" id="TDL17167.1"/>
    </source>
</evidence>